<name>A0A8H5GPN0_9AGAR</name>
<dbReference type="EMBL" id="JAACJN010000133">
    <property type="protein sequence ID" value="KAF5368672.1"/>
    <property type="molecule type" value="Genomic_DNA"/>
</dbReference>
<evidence type="ECO:0000256" key="1">
    <source>
        <dbReference type="SAM" id="MobiDB-lite"/>
    </source>
</evidence>
<evidence type="ECO:0000313" key="3">
    <source>
        <dbReference type="Proteomes" id="UP000518752"/>
    </source>
</evidence>
<feature type="compositionally biased region" description="Basic residues" evidence="1">
    <location>
        <begin position="165"/>
        <end position="174"/>
    </location>
</feature>
<accession>A0A8H5GPN0</accession>
<organism evidence="2 3">
    <name type="scientific">Collybiopsis confluens</name>
    <dbReference type="NCBI Taxonomy" id="2823264"/>
    <lineage>
        <taxon>Eukaryota</taxon>
        <taxon>Fungi</taxon>
        <taxon>Dikarya</taxon>
        <taxon>Basidiomycota</taxon>
        <taxon>Agaricomycotina</taxon>
        <taxon>Agaricomycetes</taxon>
        <taxon>Agaricomycetidae</taxon>
        <taxon>Agaricales</taxon>
        <taxon>Marasmiineae</taxon>
        <taxon>Omphalotaceae</taxon>
        <taxon>Collybiopsis</taxon>
    </lineage>
</organism>
<protein>
    <submittedName>
        <fullName evidence="2">Uncharacterized protein</fullName>
    </submittedName>
</protein>
<dbReference type="Proteomes" id="UP000518752">
    <property type="component" value="Unassembled WGS sequence"/>
</dbReference>
<feature type="region of interest" description="Disordered" evidence="1">
    <location>
        <begin position="165"/>
        <end position="245"/>
    </location>
</feature>
<comment type="caution">
    <text evidence="2">The sequence shown here is derived from an EMBL/GenBank/DDBJ whole genome shotgun (WGS) entry which is preliminary data.</text>
</comment>
<dbReference type="AlphaFoldDB" id="A0A8H5GPN0"/>
<feature type="region of interest" description="Disordered" evidence="1">
    <location>
        <begin position="305"/>
        <end position="346"/>
    </location>
</feature>
<feature type="region of interest" description="Disordered" evidence="1">
    <location>
        <begin position="1"/>
        <end position="21"/>
    </location>
</feature>
<gene>
    <name evidence="2" type="ORF">D9757_010200</name>
</gene>
<feature type="compositionally biased region" description="Low complexity" evidence="1">
    <location>
        <begin position="314"/>
        <end position="338"/>
    </location>
</feature>
<feature type="compositionally biased region" description="Low complexity" evidence="1">
    <location>
        <begin position="199"/>
        <end position="236"/>
    </location>
</feature>
<dbReference type="OrthoDB" id="10595905at2759"/>
<sequence>MVISTDTKKSPRKSNKRVSSARLHATYNKSRAASITQEPVVGDDEKENTKGMSGAMLNNYLERKNILLTDPWINKHEGFGPKQVICRLCSQTILLDTRNDYYATPWRKHANRCTLIRAEYFKKTEDMPQEYIRADYGNAAAEDIRSSRAAGLLPLTSSPDFKMVYRKSGGKKKTPPSSDHSASGAPPRRSKRISTNRPVASSVLASSSSISTRSRLIHPTPSSGTSSFSASISTPSMTPDSVPSSSRSNFWSVVLPSAVPHLPQVSDTVMSDDTEKVYKEVVHPPRLRRSELKDRFTTRQIFSASPPRESSFYPSISTPSMSLGSSSSSPKSAYWSASTAPGMTPDVDEKVQREGVLPARIRLAGLRARSNSTTFEEWKRGERTLPMEHWFSPSSQSDEGMFFEEQSRFPISAIRSTL</sequence>
<keyword evidence="3" id="KW-1185">Reference proteome</keyword>
<reference evidence="2 3" key="1">
    <citation type="journal article" date="2020" name="ISME J.">
        <title>Uncovering the hidden diversity of litter-decomposition mechanisms in mushroom-forming fungi.</title>
        <authorList>
            <person name="Floudas D."/>
            <person name="Bentzer J."/>
            <person name="Ahren D."/>
            <person name="Johansson T."/>
            <person name="Persson P."/>
            <person name="Tunlid A."/>
        </authorList>
    </citation>
    <scope>NUCLEOTIDE SEQUENCE [LARGE SCALE GENOMIC DNA]</scope>
    <source>
        <strain evidence="2 3">CBS 406.79</strain>
    </source>
</reference>
<evidence type="ECO:0000313" key="2">
    <source>
        <dbReference type="EMBL" id="KAF5368672.1"/>
    </source>
</evidence>
<proteinExistence type="predicted"/>